<dbReference type="PROSITE" id="PS51469">
    <property type="entry name" value="SUN"/>
    <property type="match status" value="2"/>
</dbReference>
<name>A0A8V0X8F6_CHICK</name>
<dbReference type="PANTHER" id="PTHR12911">
    <property type="entry name" value="SAD1/UNC-84-LIKE PROTEIN-RELATED"/>
    <property type="match status" value="1"/>
</dbReference>
<dbReference type="OrthoDB" id="9119815at2759"/>
<protein>
    <recommendedName>
        <fullName evidence="6">SUN domain-containing protein</fullName>
    </recommendedName>
</protein>
<keyword evidence="2" id="KW-1133">Transmembrane helix</keyword>
<reference evidence="7" key="3">
    <citation type="submission" date="2025-09" db="UniProtKB">
        <authorList>
            <consortium name="Ensembl"/>
        </authorList>
    </citation>
    <scope>IDENTIFICATION</scope>
    <source>
        <strain evidence="7">broiler</strain>
    </source>
</reference>
<evidence type="ECO:0000256" key="5">
    <source>
        <dbReference type="ARBA" id="ARBA00037816"/>
    </source>
</evidence>
<dbReference type="Gene3D" id="2.60.120.260">
    <property type="entry name" value="Galactose-binding domain-like"/>
    <property type="match status" value="2"/>
</dbReference>
<evidence type="ECO:0000259" key="6">
    <source>
        <dbReference type="PROSITE" id="PS51469"/>
    </source>
</evidence>
<dbReference type="FunFam" id="2.60.120.260:FF:000459">
    <property type="entry name" value="Uncharacterized protein"/>
    <property type="match status" value="1"/>
</dbReference>
<dbReference type="GO" id="GO:0034993">
    <property type="term" value="C:meiotic nuclear membrane microtubule tethering complex"/>
    <property type="evidence" value="ECO:0000318"/>
    <property type="project" value="GO_Central"/>
</dbReference>
<dbReference type="AlphaFoldDB" id="A0A8V0X8F6"/>
<gene>
    <name evidence="7" type="primary">LOC121109782</name>
</gene>
<dbReference type="GO" id="GO:0005637">
    <property type="term" value="C:nuclear inner membrane"/>
    <property type="evidence" value="ECO:0007669"/>
    <property type="project" value="UniProtKB-SubCell"/>
</dbReference>
<dbReference type="FunFam" id="2.60.120.260:FF:000009">
    <property type="entry name" value="SUN domain-containing protein 1 isoform X1"/>
    <property type="match status" value="1"/>
</dbReference>
<sequence length="400" mass="44067">MVSLDEELAKVQRQLHVLQWRARDITERALHEALRRTELPGFTGEAVQKIIDQVLEKLEESPFQMTNYASKTSGAAIVRSKTSPSWIGSGRVFWQSLPLVAYMRPPEVILEPDNHPGNCWPFPGSQGHVFIKLPVAVFPTAVTINHGVPAAAYHADSISSAPKDFAVYGLQAEDDEKGTLLGEFIFTPGQAPGQTFQLKAVQKIIDQVLEKLEESPFQMTNYASKTSGAAIVRSKTSPSWIGSGRVFWQSLPLVAYMRPPEVILEPDNHPGNCWPFPGSQGHVFIKLPVAVFPTAVTINHGVPAAAYHADSISSAPKDFAVYGLQEEDDEKGTLLGEFIFTPGQAPGQTFQLKNEHSGFIKYVRLQVLSNWGHPEYTCVYQFRLHGDPAHDGDARGKLSA</sequence>
<proteinExistence type="predicted"/>
<evidence type="ECO:0000256" key="4">
    <source>
        <dbReference type="ARBA" id="ARBA00023136"/>
    </source>
</evidence>
<evidence type="ECO:0000256" key="2">
    <source>
        <dbReference type="ARBA" id="ARBA00022989"/>
    </source>
</evidence>
<evidence type="ECO:0000256" key="3">
    <source>
        <dbReference type="ARBA" id="ARBA00023054"/>
    </source>
</evidence>
<keyword evidence="4" id="KW-0472">Membrane</keyword>
<dbReference type="GO" id="GO:0005635">
    <property type="term" value="C:nuclear envelope"/>
    <property type="evidence" value="ECO:0000318"/>
    <property type="project" value="GO_Central"/>
</dbReference>
<keyword evidence="8" id="KW-1185">Reference proteome</keyword>
<feature type="domain" description="SUN" evidence="6">
    <location>
        <begin position="228"/>
        <end position="389"/>
    </location>
</feature>
<dbReference type="Pfam" id="PF07738">
    <property type="entry name" value="Sad1_UNC"/>
    <property type="match status" value="2"/>
</dbReference>
<reference evidence="7" key="1">
    <citation type="submission" date="2020-11" db="EMBL/GenBank/DDBJ databases">
        <title>Gallus gallus (Chicken) genome, bGalGal1, GRCg7b, maternal haplotype autosomes + Z &amp; W.</title>
        <authorList>
            <person name="Warren W."/>
            <person name="Formenti G."/>
            <person name="Fedrigo O."/>
            <person name="Haase B."/>
            <person name="Mountcastle J."/>
            <person name="Balacco J."/>
            <person name="Tracey A."/>
            <person name="Schneider V."/>
            <person name="Okimoto R."/>
            <person name="Cheng H."/>
            <person name="Hawken R."/>
            <person name="Howe K."/>
            <person name="Jarvis E.D."/>
        </authorList>
    </citation>
    <scope>NUCLEOTIDE SEQUENCE [LARGE SCALE GENOMIC DNA]</scope>
    <source>
        <strain evidence="7">Broiler</strain>
    </source>
</reference>
<accession>A0A8V0X8F6</accession>
<evidence type="ECO:0000313" key="7">
    <source>
        <dbReference type="Ensembl" id="ENSGALP00010000757.1"/>
    </source>
</evidence>
<dbReference type="Ensembl" id="ENSGALT00010001393.1">
    <property type="protein sequence ID" value="ENSGALP00010000757.1"/>
    <property type="gene ID" value="ENSGALG00010000659.1"/>
</dbReference>
<keyword evidence="3" id="KW-0175">Coiled coil</keyword>
<feature type="domain" description="SUN" evidence="6">
    <location>
        <begin position="74"/>
        <end position="237"/>
    </location>
</feature>
<dbReference type="Proteomes" id="UP000000539">
    <property type="component" value="Chromosome 2"/>
</dbReference>
<dbReference type="InterPro" id="IPR045119">
    <property type="entry name" value="SUN1-5"/>
</dbReference>
<evidence type="ECO:0000256" key="1">
    <source>
        <dbReference type="ARBA" id="ARBA00022692"/>
    </source>
</evidence>
<dbReference type="GeneTree" id="ENSGT00940000155225"/>
<reference evidence="7" key="2">
    <citation type="submission" date="2025-08" db="UniProtKB">
        <authorList>
            <consortium name="Ensembl"/>
        </authorList>
    </citation>
    <scope>IDENTIFICATION</scope>
    <source>
        <strain evidence="7">broiler</strain>
    </source>
</reference>
<dbReference type="GO" id="GO:0043495">
    <property type="term" value="F:protein-membrane adaptor activity"/>
    <property type="evidence" value="ECO:0000318"/>
    <property type="project" value="GO_Central"/>
</dbReference>
<evidence type="ECO:0000313" key="8">
    <source>
        <dbReference type="Proteomes" id="UP000000539"/>
    </source>
</evidence>
<comment type="subcellular location">
    <subcellularLocation>
        <location evidence="5">Nucleus inner membrane</location>
        <topology evidence="5">Single-pass type II membrane protein</topology>
    </subcellularLocation>
</comment>
<keyword evidence="1" id="KW-0812">Transmembrane</keyword>
<dbReference type="PANTHER" id="PTHR12911:SF24">
    <property type="entry name" value="SUN DOMAIN-CONTAINING PROTEIN 3"/>
    <property type="match status" value="1"/>
</dbReference>
<organism evidence="7 8">
    <name type="scientific">Gallus gallus</name>
    <name type="common">Chicken</name>
    <dbReference type="NCBI Taxonomy" id="9031"/>
    <lineage>
        <taxon>Eukaryota</taxon>
        <taxon>Metazoa</taxon>
        <taxon>Chordata</taxon>
        <taxon>Craniata</taxon>
        <taxon>Vertebrata</taxon>
        <taxon>Euteleostomi</taxon>
        <taxon>Archelosauria</taxon>
        <taxon>Archosauria</taxon>
        <taxon>Dinosauria</taxon>
        <taxon>Saurischia</taxon>
        <taxon>Theropoda</taxon>
        <taxon>Coelurosauria</taxon>
        <taxon>Aves</taxon>
        <taxon>Neognathae</taxon>
        <taxon>Galloanserae</taxon>
        <taxon>Galliformes</taxon>
        <taxon>Phasianidae</taxon>
        <taxon>Phasianinae</taxon>
        <taxon>Gallus</taxon>
    </lineage>
</organism>
<dbReference type="InterPro" id="IPR012919">
    <property type="entry name" value="SUN_dom"/>
</dbReference>